<accession>A0A0E9VDZ3</accession>
<dbReference type="AlphaFoldDB" id="A0A0E9VDZ3"/>
<organism evidence="1">
    <name type="scientific">Anguilla anguilla</name>
    <name type="common">European freshwater eel</name>
    <name type="synonym">Muraena anguilla</name>
    <dbReference type="NCBI Taxonomy" id="7936"/>
    <lineage>
        <taxon>Eukaryota</taxon>
        <taxon>Metazoa</taxon>
        <taxon>Chordata</taxon>
        <taxon>Craniata</taxon>
        <taxon>Vertebrata</taxon>
        <taxon>Euteleostomi</taxon>
        <taxon>Actinopterygii</taxon>
        <taxon>Neopterygii</taxon>
        <taxon>Teleostei</taxon>
        <taxon>Anguilliformes</taxon>
        <taxon>Anguillidae</taxon>
        <taxon>Anguilla</taxon>
    </lineage>
</organism>
<protein>
    <submittedName>
        <fullName evidence="1">Uncharacterized protein</fullName>
    </submittedName>
</protein>
<dbReference type="EMBL" id="GBXM01032882">
    <property type="protein sequence ID" value="JAH75695.1"/>
    <property type="molecule type" value="Transcribed_RNA"/>
</dbReference>
<sequence length="31" mass="3666">MILGLISIFKKSFTNYFFSTARQCNEPCRIH</sequence>
<proteinExistence type="predicted"/>
<reference evidence="1" key="2">
    <citation type="journal article" date="2015" name="Fish Shellfish Immunol.">
        <title>Early steps in the European eel (Anguilla anguilla)-Vibrio vulnificus interaction in the gills: Role of the RtxA13 toxin.</title>
        <authorList>
            <person name="Callol A."/>
            <person name="Pajuelo D."/>
            <person name="Ebbesson L."/>
            <person name="Teles M."/>
            <person name="MacKenzie S."/>
            <person name="Amaro C."/>
        </authorList>
    </citation>
    <scope>NUCLEOTIDE SEQUENCE</scope>
</reference>
<evidence type="ECO:0000313" key="1">
    <source>
        <dbReference type="EMBL" id="JAH75695.1"/>
    </source>
</evidence>
<reference evidence="1" key="1">
    <citation type="submission" date="2014-11" db="EMBL/GenBank/DDBJ databases">
        <authorList>
            <person name="Amaro Gonzalez C."/>
        </authorList>
    </citation>
    <scope>NUCLEOTIDE SEQUENCE</scope>
</reference>
<name>A0A0E9VDZ3_ANGAN</name>